<accession>A0A7S2EPW8</accession>
<reference evidence="1" key="1">
    <citation type="submission" date="2021-01" db="EMBL/GenBank/DDBJ databases">
        <authorList>
            <person name="Corre E."/>
            <person name="Pelletier E."/>
            <person name="Niang G."/>
            <person name="Scheremetjew M."/>
            <person name="Finn R."/>
            <person name="Kale V."/>
            <person name="Holt S."/>
            <person name="Cochrane G."/>
            <person name="Meng A."/>
            <person name="Brown T."/>
            <person name="Cohen L."/>
        </authorList>
    </citation>
    <scope>NUCLEOTIDE SEQUENCE</scope>
    <source>
        <strain evidence="1">Pop2</strain>
    </source>
</reference>
<evidence type="ECO:0000313" key="1">
    <source>
        <dbReference type="EMBL" id="CAD9348293.1"/>
    </source>
</evidence>
<protein>
    <submittedName>
        <fullName evidence="1">Uncharacterized protein</fullName>
    </submittedName>
</protein>
<organism evidence="1">
    <name type="scientific">Ditylum brightwellii</name>
    <dbReference type="NCBI Taxonomy" id="49249"/>
    <lineage>
        <taxon>Eukaryota</taxon>
        <taxon>Sar</taxon>
        <taxon>Stramenopiles</taxon>
        <taxon>Ochrophyta</taxon>
        <taxon>Bacillariophyta</taxon>
        <taxon>Mediophyceae</taxon>
        <taxon>Lithodesmiophycidae</taxon>
        <taxon>Lithodesmiales</taxon>
        <taxon>Lithodesmiaceae</taxon>
        <taxon>Ditylum</taxon>
    </lineage>
</organism>
<proteinExistence type="predicted"/>
<gene>
    <name evidence="1" type="ORF">DBRI1063_LOCUS20341</name>
</gene>
<dbReference type="EMBL" id="HBGN01031538">
    <property type="protein sequence ID" value="CAD9348293.1"/>
    <property type="molecule type" value="Transcribed_RNA"/>
</dbReference>
<dbReference type="AlphaFoldDB" id="A0A7S2EPW8"/>
<sequence length="366" mass="41096">MLRIHRITADINSQLYILLLICFVIWSNEPSSIIVTATRSPNYLLKAIGSARTHWPSQKRIIIIGTVDRENIVFSSSTLTHSPTIARYLHNRYLKPVRTGLSGGPIFQSTCKSPLRTSGYSSRITSQRQRLRLFPFDIIESVMEPIETAWEFYTARDEIRDEMLKRGALLFKKHSVRAVGFTVTAVGIAEVLVRSGVIGKERKEKINEKVRQSKFKLKKLSQKVVEEEAPIWVARALIKSVKAFRKLPEKAKFSISMSVGGVLAKSIINTSMAVTRLMIISFVTLESLSFMGVIGEPGKSLMEWADDHREDIAQWEKKIITYHQKIGLGIGVGGWNGISRVYQEMVGEEKVVFAGLASGMVMGLLV</sequence>
<name>A0A7S2EPW8_9STRA</name>